<comment type="pathway">
    <text evidence="1 7">Porphyrin-containing compound metabolism; protoporphyrin-IX biosynthesis; coproporphyrinogen-III from 5-aminolevulinate: step 3/4.</text>
</comment>
<proteinExistence type="inferred from homology"/>
<evidence type="ECO:0000259" key="8">
    <source>
        <dbReference type="Pfam" id="PF02602"/>
    </source>
</evidence>
<comment type="caution">
    <text evidence="9">The sequence shown here is derived from an EMBL/GenBank/DDBJ whole genome shotgun (WGS) entry which is preliminary data.</text>
</comment>
<organism evidence="9 10">
    <name type="scientific">Cymbomonas tetramitiformis</name>
    <dbReference type="NCBI Taxonomy" id="36881"/>
    <lineage>
        <taxon>Eukaryota</taxon>
        <taxon>Viridiplantae</taxon>
        <taxon>Chlorophyta</taxon>
        <taxon>Pyramimonadophyceae</taxon>
        <taxon>Pyramimonadales</taxon>
        <taxon>Pyramimonadaceae</taxon>
        <taxon>Cymbomonas</taxon>
    </lineage>
</organism>
<keyword evidence="10" id="KW-1185">Reference proteome</keyword>
<dbReference type="AlphaFoldDB" id="A0AAE0C1V9"/>
<dbReference type="InterPro" id="IPR003754">
    <property type="entry name" value="4pyrrol_synth_uPrphyn_synth"/>
</dbReference>
<keyword evidence="5 7" id="KW-0627">Porphyrin biosynthesis</keyword>
<evidence type="ECO:0000256" key="7">
    <source>
        <dbReference type="RuleBase" id="RU366031"/>
    </source>
</evidence>
<evidence type="ECO:0000256" key="3">
    <source>
        <dbReference type="ARBA" id="ARBA00013109"/>
    </source>
</evidence>
<dbReference type="Pfam" id="PF02602">
    <property type="entry name" value="HEM4"/>
    <property type="match status" value="1"/>
</dbReference>
<sequence length="319" mass="33863">MRTPQPRRDEIALIQGNIKGSIRVCSAQTGLSQRLPNAVSCSRVCVARRLSKYSPQGRSQVPITICGSVAIGSKEASTPKVIVTREFGKNGKLITELSKLGIESIELPLIEHAHGEDRSQLPRSLREENWEWIVVTSPEAAAVFLEAWEEAGKPKLNVAAVGGGTAQSLEACITPKFTPSKATAVTLAAELPGDCGRVLYPASAKASTDLQDGLSKRGFEVVRLNTYTTLPVSNIGEDTLRVALEADVVTFASPSAVKAWVKIAGLKSHQPIACIGETSANAAARAGFSNIHYPEKPGIAGWVNSIEDALGKISVDSTP</sequence>
<dbReference type="PANTHER" id="PTHR38042:SF1">
    <property type="entry name" value="UROPORPHYRINOGEN-III SYNTHASE, CHLOROPLASTIC"/>
    <property type="match status" value="1"/>
</dbReference>
<keyword evidence="4 7" id="KW-0456">Lyase</keyword>
<evidence type="ECO:0000256" key="6">
    <source>
        <dbReference type="ARBA" id="ARBA00048617"/>
    </source>
</evidence>
<dbReference type="SUPFAM" id="SSF69618">
    <property type="entry name" value="HemD-like"/>
    <property type="match status" value="1"/>
</dbReference>
<dbReference type="InterPro" id="IPR039793">
    <property type="entry name" value="UROS/Hem4"/>
</dbReference>
<gene>
    <name evidence="9" type="ORF">CYMTET_43580</name>
</gene>
<dbReference type="PANTHER" id="PTHR38042">
    <property type="entry name" value="UROPORPHYRINOGEN-III SYNTHASE, CHLOROPLASTIC"/>
    <property type="match status" value="1"/>
</dbReference>
<dbReference type="InterPro" id="IPR036108">
    <property type="entry name" value="4pyrrol_syn_uPrphyn_synt_sf"/>
</dbReference>
<dbReference type="GO" id="GO:0006780">
    <property type="term" value="P:uroporphyrinogen III biosynthetic process"/>
    <property type="evidence" value="ECO:0007669"/>
    <property type="project" value="UniProtKB-UniRule"/>
</dbReference>
<dbReference type="Proteomes" id="UP001190700">
    <property type="component" value="Unassembled WGS sequence"/>
</dbReference>
<dbReference type="EMBL" id="LGRX02029374">
    <property type="protein sequence ID" value="KAK3246902.1"/>
    <property type="molecule type" value="Genomic_DNA"/>
</dbReference>
<dbReference type="GO" id="GO:0004852">
    <property type="term" value="F:uroporphyrinogen-III synthase activity"/>
    <property type="evidence" value="ECO:0007669"/>
    <property type="project" value="UniProtKB-UniRule"/>
</dbReference>
<reference evidence="9 10" key="1">
    <citation type="journal article" date="2015" name="Genome Biol. Evol.">
        <title>Comparative Genomics of a Bacterivorous Green Alga Reveals Evolutionary Causalities and Consequences of Phago-Mixotrophic Mode of Nutrition.</title>
        <authorList>
            <person name="Burns J.A."/>
            <person name="Paasch A."/>
            <person name="Narechania A."/>
            <person name="Kim E."/>
        </authorList>
    </citation>
    <scope>NUCLEOTIDE SEQUENCE [LARGE SCALE GENOMIC DNA]</scope>
    <source>
        <strain evidence="9 10">PLY_AMNH</strain>
    </source>
</reference>
<comment type="similarity">
    <text evidence="2 7">Belongs to the uroporphyrinogen-III synthase family.</text>
</comment>
<dbReference type="CDD" id="cd06578">
    <property type="entry name" value="HemD"/>
    <property type="match status" value="1"/>
</dbReference>
<evidence type="ECO:0000256" key="1">
    <source>
        <dbReference type="ARBA" id="ARBA00004772"/>
    </source>
</evidence>
<evidence type="ECO:0000313" key="10">
    <source>
        <dbReference type="Proteomes" id="UP001190700"/>
    </source>
</evidence>
<evidence type="ECO:0000256" key="5">
    <source>
        <dbReference type="ARBA" id="ARBA00023244"/>
    </source>
</evidence>
<evidence type="ECO:0000313" key="9">
    <source>
        <dbReference type="EMBL" id="KAK3246902.1"/>
    </source>
</evidence>
<protein>
    <recommendedName>
        <fullName evidence="3 7">Uroporphyrinogen-III synthase</fullName>
        <ecNumber evidence="3 7">4.2.1.75</ecNumber>
    </recommendedName>
</protein>
<evidence type="ECO:0000256" key="4">
    <source>
        <dbReference type="ARBA" id="ARBA00023239"/>
    </source>
</evidence>
<name>A0AAE0C1V9_9CHLO</name>
<comment type="catalytic activity">
    <reaction evidence="6 7">
        <text>hydroxymethylbilane = uroporphyrinogen III + H2O</text>
        <dbReference type="Rhea" id="RHEA:18965"/>
        <dbReference type="ChEBI" id="CHEBI:15377"/>
        <dbReference type="ChEBI" id="CHEBI:57308"/>
        <dbReference type="ChEBI" id="CHEBI:57845"/>
        <dbReference type="EC" id="4.2.1.75"/>
    </reaction>
</comment>
<comment type="function">
    <text evidence="7">Catalyzes cyclization of the linear tetrapyrrole, hydroxymethylbilane, to the macrocyclic uroporphyrinogen III.</text>
</comment>
<dbReference type="Gene3D" id="3.40.50.10090">
    <property type="match status" value="2"/>
</dbReference>
<dbReference type="GO" id="GO:0006782">
    <property type="term" value="P:protoporphyrinogen IX biosynthetic process"/>
    <property type="evidence" value="ECO:0007669"/>
    <property type="project" value="UniProtKB-UniRule"/>
</dbReference>
<accession>A0AAE0C1V9</accession>
<evidence type="ECO:0000256" key="2">
    <source>
        <dbReference type="ARBA" id="ARBA00008133"/>
    </source>
</evidence>
<feature type="domain" description="Tetrapyrrole biosynthesis uroporphyrinogen III synthase" evidence="8">
    <location>
        <begin position="93"/>
        <end position="303"/>
    </location>
</feature>
<dbReference type="EC" id="4.2.1.75" evidence="3 7"/>